<proteinExistence type="predicted"/>
<protein>
    <submittedName>
        <fullName evidence="1">Uncharacterized protein</fullName>
    </submittedName>
</protein>
<dbReference type="EMBL" id="MN738813">
    <property type="protein sequence ID" value="QHS84797.1"/>
    <property type="molecule type" value="Genomic_DNA"/>
</dbReference>
<name>A0A6C0AXU5_9ZZZZ</name>
<dbReference type="AlphaFoldDB" id="A0A6C0AXU5"/>
<evidence type="ECO:0000313" key="1">
    <source>
        <dbReference type="EMBL" id="QHS84797.1"/>
    </source>
</evidence>
<organism evidence="1">
    <name type="scientific">viral metagenome</name>
    <dbReference type="NCBI Taxonomy" id="1070528"/>
    <lineage>
        <taxon>unclassified sequences</taxon>
        <taxon>metagenomes</taxon>
        <taxon>organismal metagenomes</taxon>
    </lineage>
</organism>
<accession>A0A6C0AXU5</accession>
<sequence>MNNFNTALNLNDSRPLINRKENYHLSRKLLTVHAIDRDQVHFPDSNEFSIKCPQAYTNVHSIRLTEISFPESIYNFSNKLNNNNFYVIKSDSTMFEIKIPDGFYTTTELQNTLRNLFKVEDPSFEVIFLKPESKFIIGHSDSSFVIGYFDIETECKNNNHIYSYKAPLREKSLSKLPLHLGCLYNLGFNEQVIESTPYNQDDEPARRFNYWQETRLNIDISHACISEDMCRFLNRQPIYLELDKFNVYDEVNPYPKGSNNMYNNFSNSRTNSAFVKISPRLNSSTTQDQSKLYDNNSILFFDPPLQRVQTLKFRFRYHDGRLVDFNNQDINFTLEINELHNEIVNKMNIRGPIGF</sequence>
<reference evidence="1" key="1">
    <citation type="journal article" date="2020" name="Nature">
        <title>Giant virus diversity and host interactions through global metagenomics.</title>
        <authorList>
            <person name="Schulz F."/>
            <person name="Roux S."/>
            <person name="Paez-Espino D."/>
            <person name="Jungbluth S."/>
            <person name="Walsh D.A."/>
            <person name="Denef V.J."/>
            <person name="McMahon K.D."/>
            <person name="Konstantinidis K.T."/>
            <person name="Eloe-Fadrosh E.A."/>
            <person name="Kyrpides N.C."/>
            <person name="Woyke T."/>
        </authorList>
    </citation>
    <scope>NUCLEOTIDE SEQUENCE</scope>
    <source>
        <strain evidence="1">GVMAG-S-ERX556022-25</strain>
    </source>
</reference>